<organism evidence="1 2">
    <name type="scientific">Coprinopsis marcescibilis</name>
    <name type="common">Agaric fungus</name>
    <name type="synonym">Psathyrella marcescibilis</name>
    <dbReference type="NCBI Taxonomy" id="230819"/>
    <lineage>
        <taxon>Eukaryota</taxon>
        <taxon>Fungi</taxon>
        <taxon>Dikarya</taxon>
        <taxon>Basidiomycota</taxon>
        <taxon>Agaricomycotina</taxon>
        <taxon>Agaricomycetes</taxon>
        <taxon>Agaricomycetidae</taxon>
        <taxon>Agaricales</taxon>
        <taxon>Agaricineae</taxon>
        <taxon>Psathyrellaceae</taxon>
        <taxon>Coprinopsis</taxon>
    </lineage>
</organism>
<proteinExistence type="predicted"/>
<evidence type="ECO:0000313" key="1">
    <source>
        <dbReference type="EMBL" id="TFK24122.1"/>
    </source>
</evidence>
<protein>
    <submittedName>
        <fullName evidence="1">Uncharacterized protein</fullName>
    </submittedName>
</protein>
<sequence>MSSERPSKSLCLFPDLVIDNLESLQSLHKLFWGKPIHEFLTEEVIVVPQPPIKHPAPDFLKTLGPIKLKFKFLKTEGLPLPIDVLNDLPECNGPTPALLVRDEYEELFNEITAARTKPHNYIVTGQAGIGTFI</sequence>
<evidence type="ECO:0000313" key="2">
    <source>
        <dbReference type="Proteomes" id="UP000307440"/>
    </source>
</evidence>
<dbReference type="EMBL" id="ML210206">
    <property type="protein sequence ID" value="TFK24122.1"/>
    <property type="molecule type" value="Genomic_DNA"/>
</dbReference>
<dbReference type="AlphaFoldDB" id="A0A5C3KU86"/>
<gene>
    <name evidence="1" type="ORF">FA15DRAFT_669887</name>
</gene>
<accession>A0A5C3KU86</accession>
<keyword evidence="2" id="KW-1185">Reference proteome</keyword>
<reference evidence="1 2" key="1">
    <citation type="journal article" date="2019" name="Nat. Ecol. Evol.">
        <title>Megaphylogeny resolves global patterns of mushroom evolution.</title>
        <authorList>
            <person name="Varga T."/>
            <person name="Krizsan K."/>
            <person name="Foldi C."/>
            <person name="Dima B."/>
            <person name="Sanchez-Garcia M."/>
            <person name="Sanchez-Ramirez S."/>
            <person name="Szollosi G.J."/>
            <person name="Szarkandi J.G."/>
            <person name="Papp V."/>
            <person name="Albert L."/>
            <person name="Andreopoulos W."/>
            <person name="Angelini C."/>
            <person name="Antonin V."/>
            <person name="Barry K.W."/>
            <person name="Bougher N.L."/>
            <person name="Buchanan P."/>
            <person name="Buyck B."/>
            <person name="Bense V."/>
            <person name="Catcheside P."/>
            <person name="Chovatia M."/>
            <person name="Cooper J."/>
            <person name="Damon W."/>
            <person name="Desjardin D."/>
            <person name="Finy P."/>
            <person name="Geml J."/>
            <person name="Haridas S."/>
            <person name="Hughes K."/>
            <person name="Justo A."/>
            <person name="Karasinski D."/>
            <person name="Kautmanova I."/>
            <person name="Kiss B."/>
            <person name="Kocsube S."/>
            <person name="Kotiranta H."/>
            <person name="LaButti K.M."/>
            <person name="Lechner B.E."/>
            <person name="Liimatainen K."/>
            <person name="Lipzen A."/>
            <person name="Lukacs Z."/>
            <person name="Mihaltcheva S."/>
            <person name="Morgado L.N."/>
            <person name="Niskanen T."/>
            <person name="Noordeloos M.E."/>
            <person name="Ohm R.A."/>
            <person name="Ortiz-Santana B."/>
            <person name="Ovrebo C."/>
            <person name="Racz N."/>
            <person name="Riley R."/>
            <person name="Savchenko A."/>
            <person name="Shiryaev A."/>
            <person name="Soop K."/>
            <person name="Spirin V."/>
            <person name="Szebenyi C."/>
            <person name="Tomsovsky M."/>
            <person name="Tulloss R.E."/>
            <person name="Uehling J."/>
            <person name="Grigoriev I.V."/>
            <person name="Vagvolgyi C."/>
            <person name="Papp T."/>
            <person name="Martin F.M."/>
            <person name="Miettinen O."/>
            <person name="Hibbett D.S."/>
            <person name="Nagy L.G."/>
        </authorList>
    </citation>
    <scope>NUCLEOTIDE SEQUENCE [LARGE SCALE GENOMIC DNA]</scope>
    <source>
        <strain evidence="1 2">CBS 121175</strain>
    </source>
</reference>
<name>A0A5C3KU86_COPMA</name>
<feature type="non-terminal residue" evidence="1">
    <location>
        <position position="133"/>
    </location>
</feature>
<dbReference type="Proteomes" id="UP000307440">
    <property type="component" value="Unassembled WGS sequence"/>
</dbReference>